<evidence type="ECO:0000313" key="3">
    <source>
        <dbReference type="EMBL" id="QFI62363.1"/>
    </source>
</evidence>
<evidence type="ECO:0000313" key="5">
    <source>
        <dbReference type="Proteomes" id="UP000325385"/>
    </source>
</evidence>
<keyword evidence="1" id="KW-0812">Transmembrane</keyword>
<sequence length="65" mass="7237">MELFKALPLGAILTLVVALPIGSQGSKGGQLSIFRAELYQYDFYWSWPLFLGGTALAWGIMMLQR</sequence>
<protein>
    <submittedName>
        <fullName evidence="3">Uncharacterized protein</fullName>
    </submittedName>
</protein>
<name>A0A222ER30_9SPHN</name>
<dbReference type="EMBL" id="CP032228">
    <property type="protein sequence ID" value="QFI62363.1"/>
    <property type="molecule type" value="Genomic_DNA"/>
</dbReference>
<dbReference type="Proteomes" id="UP000290057">
    <property type="component" value="Chromosome"/>
</dbReference>
<evidence type="ECO:0000256" key="1">
    <source>
        <dbReference type="SAM" id="Phobius"/>
    </source>
</evidence>
<dbReference type="RefSeq" id="WP_067465319.1">
    <property type="nucleotide sequence ID" value="NZ_AP019389.1"/>
</dbReference>
<gene>
    <name evidence="3" type="ORF">D0Y83_03100</name>
    <name evidence="2" type="ORF">EKJ_03960</name>
</gene>
<dbReference type="GeneID" id="69696272"/>
<keyword evidence="1" id="KW-1133">Transmembrane helix</keyword>
<evidence type="ECO:0000313" key="2">
    <source>
        <dbReference type="EMBL" id="BBI19549.1"/>
    </source>
</evidence>
<dbReference type="KEGG" id="efv:CHH26_00950"/>
<accession>A0A222ER30</accession>
<organism evidence="3 5">
    <name type="scientific">Qipengyuania flava</name>
    <dbReference type="NCBI Taxonomy" id="192812"/>
    <lineage>
        <taxon>Bacteria</taxon>
        <taxon>Pseudomonadati</taxon>
        <taxon>Pseudomonadota</taxon>
        <taxon>Alphaproteobacteria</taxon>
        <taxon>Sphingomonadales</taxon>
        <taxon>Erythrobacteraceae</taxon>
        <taxon>Qipengyuania</taxon>
    </lineage>
</organism>
<dbReference type="EMBL" id="AP019389">
    <property type="protein sequence ID" value="BBI19549.1"/>
    <property type="molecule type" value="Genomic_DNA"/>
</dbReference>
<evidence type="ECO:0000313" key="4">
    <source>
        <dbReference type="Proteomes" id="UP000290057"/>
    </source>
</evidence>
<reference evidence="3" key="2">
    <citation type="submission" date="2018-09" db="EMBL/GenBank/DDBJ databases">
        <authorList>
            <person name="Zhang J."/>
        </authorList>
    </citation>
    <scope>NUCLEOTIDE SEQUENCE</scope>
    <source>
        <strain evidence="3">21-3</strain>
    </source>
</reference>
<proteinExistence type="predicted"/>
<reference evidence="2 4" key="3">
    <citation type="submission" date="2019-01" db="EMBL/GenBank/DDBJ databases">
        <title>Complete genome sequence of Erythrobacter flavus KJ5.</title>
        <authorList>
            <person name="Kanesaki Y."/>
            <person name="Brotosudarmo T."/>
            <person name="Moriuchi R."/>
            <person name="Awai K."/>
        </authorList>
    </citation>
    <scope>NUCLEOTIDE SEQUENCE [LARGE SCALE GENOMIC DNA]</scope>
    <source>
        <strain evidence="2 4">KJ5</strain>
    </source>
</reference>
<dbReference type="AlphaFoldDB" id="A0A222ER30"/>
<dbReference type="Proteomes" id="UP000325385">
    <property type="component" value="Chromosome"/>
</dbReference>
<reference evidence="5" key="1">
    <citation type="submission" date="2018-09" db="EMBL/GenBank/DDBJ databases">
        <title>Nocardia yunnanensis sp. nov., an actinomycete isolated from a soil sample.</title>
        <authorList>
            <person name="Zhang J."/>
        </authorList>
    </citation>
    <scope>NUCLEOTIDE SEQUENCE [LARGE SCALE GENOMIC DNA]</scope>
    <source>
        <strain evidence="5">21-3</strain>
    </source>
</reference>
<keyword evidence="4" id="KW-1185">Reference proteome</keyword>
<keyword evidence="1" id="KW-0472">Membrane</keyword>
<feature type="transmembrane region" description="Helical" evidence="1">
    <location>
        <begin position="44"/>
        <end position="63"/>
    </location>
</feature>